<dbReference type="RefSeq" id="XP_035457216.1">
    <property type="nucleotide sequence ID" value="XM_035601323.2"/>
</dbReference>
<evidence type="ECO:0000256" key="4">
    <source>
        <dbReference type="ARBA" id="ARBA00022989"/>
    </source>
</evidence>
<evidence type="ECO:0000313" key="28">
    <source>
        <dbReference type="RefSeq" id="XP_050560066.1"/>
    </source>
</evidence>
<sequence length="241" mass="27470">MDPKIIMLLMSLALVKAQFFEDRRCRCVCPSPAAVLNTTTTRQIYTGNVPPNLCNCEDVVFPLIREELEGKLYMFCPRCDCMYETRNTSLIMAVVAMIILLLMVLILYAIAIWILKAILRRQTRTVSRTPESTELPHTAVQRTEEEPNSSEGGRRGKVGSVARKKPRTENQSGIQRRRGRQQINPLFTVTRIVGYINVKRQNADQNDPNRETGRDGSGNLRSHAGGSYSIYLKLRIYKLHR</sequence>
<dbReference type="RefSeq" id="XP_050560069.1">
    <property type="nucleotide sequence ID" value="XM_050704112.1"/>
</dbReference>
<dbReference type="GO" id="GO:0005765">
    <property type="term" value="C:lysosomal membrane"/>
    <property type="evidence" value="ECO:0007669"/>
    <property type="project" value="InterPro"/>
</dbReference>
<evidence type="ECO:0000313" key="10">
    <source>
        <dbReference type="RefSeq" id="XP_035456432.1"/>
    </source>
</evidence>
<evidence type="ECO:0000313" key="31">
    <source>
        <dbReference type="RefSeq" id="XP_050560069.1"/>
    </source>
</evidence>
<dbReference type="InterPro" id="IPR008853">
    <property type="entry name" value="TMEM9/TMEM9B"/>
</dbReference>
<evidence type="ECO:0000256" key="1">
    <source>
        <dbReference type="ARBA" id="ARBA00004370"/>
    </source>
</evidence>
<organism evidence="9 31">
    <name type="scientific">Spodoptera frugiperda</name>
    <name type="common">Fall armyworm</name>
    <dbReference type="NCBI Taxonomy" id="7108"/>
    <lineage>
        <taxon>Eukaryota</taxon>
        <taxon>Metazoa</taxon>
        <taxon>Ecdysozoa</taxon>
        <taxon>Arthropoda</taxon>
        <taxon>Hexapoda</taxon>
        <taxon>Insecta</taxon>
        <taxon>Pterygota</taxon>
        <taxon>Neoptera</taxon>
        <taxon>Endopterygota</taxon>
        <taxon>Lepidoptera</taxon>
        <taxon>Glossata</taxon>
        <taxon>Ditrysia</taxon>
        <taxon>Noctuoidea</taxon>
        <taxon>Noctuidae</taxon>
        <taxon>Amphipyrinae</taxon>
        <taxon>Spodoptera</taxon>
    </lineage>
</organism>
<dbReference type="RefSeq" id="XP_050560056.1">
    <property type="nucleotide sequence ID" value="XM_050704099.1"/>
</dbReference>
<dbReference type="OrthoDB" id="10059035at2759"/>
<evidence type="ECO:0000256" key="7">
    <source>
        <dbReference type="SAM" id="Phobius"/>
    </source>
</evidence>
<dbReference type="RefSeq" id="XP_035456777.1">
    <property type="nucleotide sequence ID" value="XM_035600884.2"/>
</dbReference>
<feature type="signal peptide" evidence="8">
    <location>
        <begin position="1"/>
        <end position="17"/>
    </location>
</feature>
<feature type="chain" id="PRO_5044700708" evidence="8">
    <location>
        <begin position="18"/>
        <end position="241"/>
    </location>
</feature>
<dbReference type="RefSeq" id="XP_035457029.1">
    <property type="nucleotide sequence ID" value="XM_035601136.2"/>
</dbReference>
<keyword evidence="5 7" id="KW-0472">Membrane</keyword>
<evidence type="ECO:0000313" key="30">
    <source>
        <dbReference type="RefSeq" id="XP_050560068.1"/>
    </source>
</evidence>
<dbReference type="RefSeq" id="XP_050560065.1">
    <property type="nucleotide sequence ID" value="XM_050704108.1"/>
</dbReference>
<evidence type="ECO:0000313" key="17">
    <source>
        <dbReference type="RefSeq" id="XP_035457216.1"/>
    </source>
</evidence>
<evidence type="ECO:0000313" key="13">
    <source>
        <dbReference type="RefSeq" id="XP_035456864.1"/>
    </source>
</evidence>
<accession>A0A9R0E7D1</accession>
<dbReference type="RefSeq" id="XP_050560067.1">
    <property type="nucleotide sequence ID" value="XM_050704110.1"/>
</dbReference>
<protein>
    <submittedName>
        <fullName evidence="10 11">Uncharacterized protein LOC118280457 isoform X1</fullName>
    </submittedName>
    <submittedName>
        <fullName evidence="26 27">Uncharacterized protein LOC118280457 isoform X2</fullName>
    </submittedName>
</protein>
<keyword evidence="4 7" id="KW-1133">Transmembrane helix</keyword>
<dbReference type="RefSeq" id="XP_035456683.1">
    <property type="nucleotide sequence ID" value="XM_035600790.2"/>
</dbReference>
<comment type="similarity">
    <text evidence="2">Belongs to the TMEM9 family.</text>
</comment>
<evidence type="ECO:0000313" key="9">
    <source>
        <dbReference type="Proteomes" id="UP000829999"/>
    </source>
</evidence>
<proteinExistence type="inferred from homology"/>
<evidence type="ECO:0000313" key="21">
    <source>
        <dbReference type="RefSeq" id="XP_050560058.1"/>
    </source>
</evidence>
<dbReference type="Proteomes" id="UP000829999">
    <property type="component" value="Chromosome 25"/>
</dbReference>
<dbReference type="PANTHER" id="PTHR13064">
    <property type="entry name" value="TRANSMEMBRANE PROTEIN 9 FAMILY MEMBER"/>
    <property type="match status" value="1"/>
</dbReference>
<evidence type="ECO:0000313" key="23">
    <source>
        <dbReference type="RefSeq" id="XP_050560060.1"/>
    </source>
</evidence>
<keyword evidence="9" id="KW-1185">Reference proteome</keyword>
<dbReference type="RefSeq" id="XP_035456432.1">
    <property type="nucleotide sequence ID" value="XM_035600539.2"/>
</dbReference>
<dbReference type="Pfam" id="PF05434">
    <property type="entry name" value="Tmemb_9"/>
    <property type="match status" value="1"/>
</dbReference>
<evidence type="ECO:0000256" key="8">
    <source>
        <dbReference type="SAM" id="SignalP"/>
    </source>
</evidence>
<evidence type="ECO:0000313" key="27">
    <source>
        <dbReference type="RefSeq" id="XP_050560065.1"/>
    </source>
</evidence>
<evidence type="ECO:0000256" key="3">
    <source>
        <dbReference type="ARBA" id="ARBA00022692"/>
    </source>
</evidence>
<comment type="subcellular location">
    <subcellularLocation>
        <location evidence="1">Membrane</location>
    </subcellularLocation>
</comment>
<dbReference type="RefSeq" id="XP_035457092.1">
    <property type="nucleotide sequence ID" value="XM_035601199.2"/>
</dbReference>
<evidence type="ECO:0000313" key="11">
    <source>
        <dbReference type="RefSeq" id="XP_035456683.1"/>
    </source>
</evidence>
<evidence type="ECO:0000313" key="24">
    <source>
        <dbReference type="RefSeq" id="XP_050560061.1"/>
    </source>
</evidence>
<dbReference type="RefSeq" id="XP_050560062.1">
    <property type="nucleotide sequence ID" value="XM_050704105.1"/>
</dbReference>
<evidence type="ECO:0000313" key="19">
    <source>
        <dbReference type="RefSeq" id="XP_050560055.1"/>
    </source>
</evidence>
<keyword evidence="3 7" id="KW-0812">Transmembrane</keyword>
<dbReference type="RefSeq" id="XP_050560058.1">
    <property type="nucleotide sequence ID" value="XM_050704101.1"/>
</dbReference>
<evidence type="ECO:0000313" key="29">
    <source>
        <dbReference type="RefSeq" id="XP_050560067.1"/>
    </source>
</evidence>
<dbReference type="RefSeq" id="XP_050560061.1">
    <property type="nucleotide sequence ID" value="XM_050704104.1"/>
</dbReference>
<dbReference type="RefSeq" id="XP_050560068.1">
    <property type="nucleotide sequence ID" value="XM_050704111.1"/>
</dbReference>
<dbReference type="RefSeq" id="XP_035456864.1">
    <property type="nucleotide sequence ID" value="XM_035600971.2"/>
</dbReference>
<evidence type="ECO:0000313" key="22">
    <source>
        <dbReference type="RefSeq" id="XP_050560059.1"/>
    </source>
</evidence>
<dbReference type="AlphaFoldDB" id="A0A9R0E7D1"/>
<evidence type="ECO:0000313" key="14">
    <source>
        <dbReference type="RefSeq" id="XP_035457029.1"/>
    </source>
</evidence>
<evidence type="ECO:0000313" key="12">
    <source>
        <dbReference type="RefSeq" id="XP_035456777.1"/>
    </source>
</evidence>
<dbReference type="RefSeq" id="XP_035457144.1">
    <property type="nucleotide sequence ID" value="XM_035601251.2"/>
</dbReference>
<gene>
    <name evidence="10 11 12 13 14 15 16 17 18 19 20 21 22 23 24 25 26 27 28 29 30 31" type="primary">LOC118280457</name>
</gene>
<evidence type="ECO:0000256" key="2">
    <source>
        <dbReference type="ARBA" id="ARBA00007264"/>
    </source>
</evidence>
<name>A0A9R0E7D1_SPOFR</name>
<dbReference type="RefSeq" id="XP_050560064.1">
    <property type="nucleotide sequence ID" value="XM_050704107.1"/>
</dbReference>
<evidence type="ECO:0000313" key="26">
    <source>
        <dbReference type="RefSeq" id="XP_050560064.1"/>
    </source>
</evidence>
<feature type="region of interest" description="Disordered" evidence="6">
    <location>
        <begin position="200"/>
        <end position="224"/>
    </location>
</feature>
<dbReference type="RefSeq" id="XP_035457291.1">
    <property type="nucleotide sequence ID" value="XM_035601398.2"/>
</dbReference>
<dbReference type="RefSeq" id="XP_050560066.1">
    <property type="nucleotide sequence ID" value="XM_050704109.1"/>
</dbReference>
<feature type="transmembrane region" description="Helical" evidence="7">
    <location>
        <begin position="90"/>
        <end position="115"/>
    </location>
</feature>
<reference evidence="10 11" key="1">
    <citation type="submission" date="2025-04" db="UniProtKB">
        <authorList>
            <consortium name="RefSeq"/>
        </authorList>
    </citation>
    <scope>IDENTIFICATION</scope>
    <source>
        <tissue evidence="10 11">Whole larval tissue</tissue>
    </source>
</reference>
<evidence type="ECO:0000313" key="15">
    <source>
        <dbReference type="RefSeq" id="XP_035457092.1"/>
    </source>
</evidence>
<dbReference type="RefSeq" id="XP_050560055.1">
    <property type="nucleotide sequence ID" value="XM_050704098.1"/>
</dbReference>
<feature type="region of interest" description="Disordered" evidence="6">
    <location>
        <begin position="125"/>
        <end position="180"/>
    </location>
</feature>
<evidence type="ECO:0000313" key="16">
    <source>
        <dbReference type="RefSeq" id="XP_035457144.1"/>
    </source>
</evidence>
<evidence type="ECO:0000313" key="20">
    <source>
        <dbReference type="RefSeq" id="XP_050560056.1"/>
    </source>
</evidence>
<evidence type="ECO:0000313" key="25">
    <source>
        <dbReference type="RefSeq" id="XP_050560062.1"/>
    </source>
</evidence>
<dbReference type="PANTHER" id="PTHR13064:SF6">
    <property type="entry name" value="TRANSMEMBRANE PROTEIN 9"/>
    <property type="match status" value="1"/>
</dbReference>
<evidence type="ECO:0000256" key="5">
    <source>
        <dbReference type="ARBA" id="ARBA00023136"/>
    </source>
</evidence>
<dbReference type="RefSeq" id="XP_050560060.1">
    <property type="nucleotide sequence ID" value="XM_050704103.1"/>
</dbReference>
<dbReference type="GeneID" id="118280457"/>
<keyword evidence="8" id="KW-0732">Signal</keyword>
<evidence type="ECO:0000256" key="6">
    <source>
        <dbReference type="SAM" id="MobiDB-lite"/>
    </source>
</evidence>
<evidence type="ECO:0000313" key="18">
    <source>
        <dbReference type="RefSeq" id="XP_035457291.1"/>
    </source>
</evidence>
<dbReference type="RefSeq" id="XP_050560059.1">
    <property type="nucleotide sequence ID" value="XM_050704102.1"/>
</dbReference>